<gene>
    <name evidence="3" type="ORF">J2X15_004214</name>
</gene>
<dbReference type="PANTHER" id="PTHR43861">
    <property type="entry name" value="TRANS-ACONITATE 2-METHYLTRANSFERASE-RELATED"/>
    <property type="match status" value="1"/>
</dbReference>
<name>A0ABU1ZV83_9BURK</name>
<keyword evidence="3" id="KW-0489">Methyltransferase</keyword>
<dbReference type="CDD" id="cd02440">
    <property type="entry name" value="AdoMet_MTases"/>
    <property type="match status" value="1"/>
</dbReference>
<reference evidence="3 4" key="1">
    <citation type="submission" date="2023-07" db="EMBL/GenBank/DDBJ databases">
        <title>Sorghum-associated microbial communities from plants grown in Nebraska, USA.</title>
        <authorList>
            <person name="Schachtman D."/>
        </authorList>
    </citation>
    <scope>NUCLEOTIDE SEQUENCE [LARGE SCALE GENOMIC DNA]</scope>
    <source>
        <strain evidence="3 4">BE308</strain>
    </source>
</reference>
<dbReference type="Pfam" id="PF13649">
    <property type="entry name" value="Methyltransf_25"/>
    <property type="match status" value="1"/>
</dbReference>
<comment type="caution">
    <text evidence="3">The sequence shown here is derived from an EMBL/GenBank/DDBJ whole genome shotgun (WGS) entry which is preliminary data.</text>
</comment>
<accession>A0ABU1ZV83</accession>
<dbReference type="InterPro" id="IPR041698">
    <property type="entry name" value="Methyltransf_25"/>
</dbReference>
<evidence type="ECO:0000313" key="4">
    <source>
        <dbReference type="Proteomes" id="UP001268089"/>
    </source>
</evidence>
<dbReference type="GO" id="GO:0008168">
    <property type="term" value="F:methyltransferase activity"/>
    <property type="evidence" value="ECO:0007669"/>
    <property type="project" value="UniProtKB-KW"/>
</dbReference>
<proteinExistence type="predicted"/>
<evidence type="ECO:0000259" key="2">
    <source>
        <dbReference type="Pfam" id="PF13649"/>
    </source>
</evidence>
<dbReference type="RefSeq" id="WP_310346902.1">
    <property type="nucleotide sequence ID" value="NZ_JAVDXO010000016.1"/>
</dbReference>
<keyword evidence="1" id="KW-0808">Transferase</keyword>
<dbReference type="InterPro" id="IPR029063">
    <property type="entry name" value="SAM-dependent_MTases_sf"/>
</dbReference>
<protein>
    <submittedName>
        <fullName evidence="3">2-polyprenyl-3-methyl-5-hydroxy-6-metoxy-1, 4-benzoquinol methylase</fullName>
    </submittedName>
</protein>
<evidence type="ECO:0000256" key="1">
    <source>
        <dbReference type="ARBA" id="ARBA00022679"/>
    </source>
</evidence>
<dbReference type="GO" id="GO:0032259">
    <property type="term" value="P:methylation"/>
    <property type="evidence" value="ECO:0007669"/>
    <property type="project" value="UniProtKB-KW"/>
</dbReference>
<sequence>MAENVIQNFLDTSFDHEGRAVQVAMTPEEHRALFDRIQTQWTGYGESEPFASVLSDEQFLKENIQQNMHILEASGNEVVRRLHVVAERNQVTLTKGKCLELGCGVGRITKPLSQLFNHVVAADISPGNLEVCKKHVQDASAHNVEALLLQSPEHVTAVKDIDAFVSIIVLQHNPPPVQYFLLDSILGNIVPGGVAFFQTATFNPGYAYQIGHHLALDTEAFESWSLHCLPMKHILQLFRKHGMDVLEVVEDGQTGGLHNRFHSHTFFAVKP</sequence>
<feature type="domain" description="Methyltransferase" evidence="2">
    <location>
        <begin position="99"/>
        <end position="193"/>
    </location>
</feature>
<dbReference type="SUPFAM" id="SSF53335">
    <property type="entry name" value="S-adenosyl-L-methionine-dependent methyltransferases"/>
    <property type="match status" value="1"/>
</dbReference>
<keyword evidence="4" id="KW-1185">Reference proteome</keyword>
<dbReference type="Proteomes" id="UP001268089">
    <property type="component" value="Unassembled WGS sequence"/>
</dbReference>
<evidence type="ECO:0000313" key="3">
    <source>
        <dbReference type="EMBL" id="MDR7308891.1"/>
    </source>
</evidence>
<dbReference type="Gene3D" id="3.40.50.150">
    <property type="entry name" value="Vaccinia Virus protein VP39"/>
    <property type="match status" value="1"/>
</dbReference>
<organism evidence="3 4">
    <name type="scientific">Rhodoferax saidenbachensis</name>
    <dbReference type="NCBI Taxonomy" id="1484693"/>
    <lineage>
        <taxon>Bacteria</taxon>
        <taxon>Pseudomonadati</taxon>
        <taxon>Pseudomonadota</taxon>
        <taxon>Betaproteobacteria</taxon>
        <taxon>Burkholderiales</taxon>
        <taxon>Comamonadaceae</taxon>
        <taxon>Rhodoferax</taxon>
    </lineage>
</organism>
<dbReference type="EMBL" id="JAVDXO010000016">
    <property type="protein sequence ID" value="MDR7308891.1"/>
    <property type="molecule type" value="Genomic_DNA"/>
</dbReference>